<evidence type="ECO:0000313" key="1">
    <source>
        <dbReference type="EMBL" id="KAH3724064.1"/>
    </source>
</evidence>
<reference evidence="1" key="1">
    <citation type="journal article" date="2019" name="bioRxiv">
        <title>The Genome of the Zebra Mussel, Dreissena polymorpha: A Resource for Invasive Species Research.</title>
        <authorList>
            <person name="McCartney M.A."/>
            <person name="Auch B."/>
            <person name="Kono T."/>
            <person name="Mallez S."/>
            <person name="Zhang Y."/>
            <person name="Obille A."/>
            <person name="Becker A."/>
            <person name="Abrahante J.E."/>
            <person name="Garbe J."/>
            <person name="Badalamenti J.P."/>
            <person name="Herman A."/>
            <person name="Mangelson H."/>
            <person name="Liachko I."/>
            <person name="Sullivan S."/>
            <person name="Sone E.D."/>
            <person name="Koren S."/>
            <person name="Silverstein K.A.T."/>
            <person name="Beckman K.B."/>
            <person name="Gohl D.M."/>
        </authorList>
    </citation>
    <scope>NUCLEOTIDE SEQUENCE</scope>
    <source>
        <strain evidence="1">Duluth1</strain>
        <tissue evidence="1">Whole animal</tissue>
    </source>
</reference>
<evidence type="ECO:0000313" key="2">
    <source>
        <dbReference type="Proteomes" id="UP000828390"/>
    </source>
</evidence>
<evidence type="ECO:0008006" key="3">
    <source>
        <dbReference type="Google" id="ProtNLM"/>
    </source>
</evidence>
<keyword evidence="2" id="KW-1185">Reference proteome</keyword>
<sequence>MSDYKDIIRNPKTLNWFKAAMGMNITRCGLLDIVKEISQAFYDNIRTEIELQHGVAKSVVCNRCQTPNVLPCDHSNKTCNKQCRKCAFHDVHMPLNCRNYNLCNNICTTTHIS</sequence>
<proteinExistence type="predicted"/>
<organism evidence="1 2">
    <name type="scientific">Dreissena polymorpha</name>
    <name type="common">Zebra mussel</name>
    <name type="synonym">Mytilus polymorpha</name>
    <dbReference type="NCBI Taxonomy" id="45954"/>
    <lineage>
        <taxon>Eukaryota</taxon>
        <taxon>Metazoa</taxon>
        <taxon>Spiralia</taxon>
        <taxon>Lophotrochozoa</taxon>
        <taxon>Mollusca</taxon>
        <taxon>Bivalvia</taxon>
        <taxon>Autobranchia</taxon>
        <taxon>Heteroconchia</taxon>
        <taxon>Euheterodonta</taxon>
        <taxon>Imparidentia</taxon>
        <taxon>Neoheterodontei</taxon>
        <taxon>Myida</taxon>
        <taxon>Dreissenoidea</taxon>
        <taxon>Dreissenidae</taxon>
        <taxon>Dreissena</taxon>
    </lineage>
</organism>
<accession>A0A9D4CG38</accession>
<comment type="caution">
    <text evidence="1">The sequence shown here is derived from an EMBL/GenBank/DDBJ whole genome shotgun (WGS) entry which is preliminary data.</text>
</comment>
<gene>
    <name evidence="1" type="ORF">DPMN_049866</name>
</gene>
<dbReference type="Proteomes" id="UP000828390">
    <property type="component" value="Unassembled WGS sequence"/>
</dbReference>
<reference evidence="1" key="2">
    <citation type="submission" date="2020-11" db="EMBL/GenBank/DDBJ databases">
        <authorList>
            <person name="McCartney M.A."/>
            <person name="Auch B."/>
            <person name="Kono T."/>
            <person name="Mallez S."/>
            <person name="Becker A."/>
            <person name="Gohl D.M."/>
            <person name="Silverstein K.A.T."/>
            <person name="Koren S."/>
            <person name="Bechman K.B."/>
            <person name="Herman A."/>
            <person name="Abrahante J.E."/>
            <person name="Garbe J."/>
        </authorList>
    </citation>
    <scope>NUCLEOTIDE SEQUENCE</scope>
    <source>
        <strain evidence="1">Duluth1</strain>
        <tissue evidence="1">Whole animal</tissue>
    </source>
</reference>
<dbReference type="AlphaFoldDB" id="A0A9D4CG38"/>
<name>A0A9D4CG38_DREPO</name>
<protein>
    <recommendedName>
        <fullName evidence="3">Transposase zinc-binding domain-containing protein</fullName>
    </recommendedName>
</protein>
<dbReference type="EMBL" id="JAIWYP010000012">
    <property type="protein sequence ID" value="KAH3724064.1"/>
    <property type="molecule type" value="Genomic_DNA"/>
</dbReference>